<organism evidence="1 2">
    <name type="scientific">Fusarium kuroshium</name>
    <dbReference type="NCBI Taxonomy" id="2010991"/>
    <lineage>
        <taxon>Eukaryota</taxon>
        <taxon>Fungi</taxon>
        <taxon>Dikarya</taxon>
        <taxon>Ascomycota</taxon>
        <taxon>Pezizomycotina</taxon>
        <taxon>Sordariomycetes</taxon>
        <taxon>Hypocreomycetidae</taxon>
        <taxon>Hypocreales</taxon>
        <taxon>Nectriaceae</taxon>
        <taxon>Fusarium</taxon>
        <taxon>Fusarium solani species complex</taxon>
    </lineage>
</organism>
<keyword evidence="2" id="KW-1185">Reference proteome</keyword>
<dbReference type="OrthoDB" id="2322999at2759"/>
<dbReference type="EMBL" id="NKUJ01000217">
    <property type="protein sequence ID" value="RMJ10067.1"/>
    <property type="molecule type" value="Genomic_DNA"/>
</dbReference>
<name>A0A3M2RXN5_9HYPO</name>
<gene>
    <name evidence="1" type="ORF">CDV36_010318</name>
</gene>
<reference evidence="1 2" key="1">
    <citation type="submission" date="2017-06" db="EMBL/GenBank/DDBJ databases">
        <title>Comparative genomic analysis of Ambrosia Fusariam Clade fungi.</title>
        <authorList>
            <person name="Stajich J.E."/>
            <person name="Carrillo J."/>
            <person name="Kijimoto T."/>
            <person name="Eskalen A."/>
            <person name="O'Donnell K."/>
            <person name="Kasson M."/>
        </authorList>
    </citation>
    <scope>NUCLEOTIDE SEQUENCE [LARGE SCALE GENOMIC DNA]</scope>
    <source>
        <strain evidence="1">UCR3666</strain>
    </source>
</reference>
<proteinExistence type="predicted"/>
<comment type="caution">
    <text evidence="1">The sequence shown here is derived from an EMBL/GenBank/DDBJ whole genome shotgun (WGS) entry which is preliminary data.</text>
</comment>
<dbReference type="Proteomes" id="UP000277212">
    <property type="component" value="Unassembled WGS sequence"/>
</dbReference>
<accession>A0A3M2RXN5</accession>
<sequence>MENMNGYDPHIFKSIKYLRDSERMFPMKNSSTTRSGSIRNPFIKHGVVDVSGLILLHKHSKLGDVQALIDYNGTGMARDLRGTIVSDEGVVQKHSGFNKPCAVDLNGLTAQSYQVSNRGGGQFTRCKANDGFAPLGPILTNTKTFGSVEGKRFITKRNYHAHYGLGLVLSCMSVIPASTMIKNTFLGLVQVATITAERLHHQ</sequence>
<dbReference type="STRING" id="2010991.A0A3M2RXN5"/>
<evidence type="ECO:0000313" key="1">
    <source>
        <dbReference type="EMBL" id="RMJ10067.1"/>
    </source>
</evidence>
<protein>
    <submittedName>
        <fullName evidence="1">Uncharacterized protein</fullName>
    </submittedName>
</protein>
<evidence type="ECO:0000313" key="2">
    <source>
        <dbReference type="Proteomes" id="UP000277212"/>
    </source>
</evidence>
<dbReference type="AlphaFoldDB" id="A0A3M2RXN5"/>